<dbReference type="InterPro" id="IPR041118">
    <property type="entry name" value="Rx_N"/>
</dbReference>
<keyword evidence="3" id="KW-0611">Plant defense</keyword>
<keyword evidence="2" id="KW-0547">Nucleotide-binding</keyword>
<dbReference type="InterPro" id="IPR027417">
    <property type="entry name" value="P-loop_NTPase"/>
</dbReference>
<feature type="non-terminal residue" evidence="6">
    <location>
        <position position="235"/>
    </location>
</feature>
<keyword evidence="1" id="KW-0677">Repeat</keyword>
<dbReference type="CDD" id="cd14798">
    <property type="entry name" value="RX-CC_like"/>
    <property type="match status" value="1"/>
</dbReference>
<comment type="caution">
    <text evidence="6">The sequence shown here is derived from an EMBL/GenBank/DDBJ whole genome shotgun (WGS) entry which is preliminary data.</text>
</comment>
<proteinExistence type="predicted"/>
<dbReference type="GO" id="GO:0006952">
    <property type="term" value="P:defense response"/>
    <property type="evidence" value="ECO:0007669"/>
    <property type="project" value="UniProtKB-KW"/>
</dbReference>
<dbReference type="PANTHER" id="PTHR19338">
    <property type="entry name" value="TRANSLOCASE OF INNER MITOCHONDRIAL MEMBRANE 13 HOMOLOG"/>
    <property type="match status" value="1"/>
</dbReference>
<sequence length="235" mass="26359">MADTLLGTVIENLGSFVREELATFLGVGEQTQRLSGNLTAIRAVLKDAEERQITSHAVKDWLQKLADAAHVLDDILDECSITSKAHGDNKWIARFHPKKILARRNIGKRMKEVAEKITLIAEERIKFGLQVGVMEERQRGDDEWRHTTSVVAEPEVYGRDRDREQVVEFLVRHAVDSEELSVYSIVGVGGLGKTTLAQVVFNDERSIIESTIGKNPDLSSLESMQKAVREILLNK</sequence>
<evidence type="ECO:0000259" key="4">
    <source>
        <dbReference type="Pfam" id="PF00931"/>
    </source>
</evidence>
<feature type="domain" description="Disease resistance N-terminal" evidence="5">
    <location>
        <begin position="6"/>
        <end position="87"/>
    </location>
</feature>
<protein>
    <submittedName>
        <fullName evidence="6">NBS-LRR resistance protein</fullName>
    </submittedName>
</protein>
<dbReference type="PANTHER" id="PTHR19338:SF60">
    <property type="entry name" value="NB-ARC DOMAIN-CONTAINING PROTEIN"/>
    <property type="match status" value="1"/>
</dbReference>
<gene>
    <name evidence="6" type="ORF">A2U01_0022866</name>
</gene>
<name>A0A392NPP0_9FABA</name>
<evidence type="ECO:0000256" key="1">
    <source>
        <dbReference type="ARBA" id="ARBA00022737"/>
    </source>
</evidence>
<dbReference type="SUPFAM" id="SSF52540">
    <property type="entry name" value="P-loop containing nucleoside triphosphate hydrolases"/>
    <property type="match status" value="1"/>
</dbReference>
<evidence type="ECO:0000256" key="3">
    <source>
        <dbReference type="ARBA" id="ARBA00022821"/>
    </source>
</evidence>
<feature type="domain" description="NB-ARC" evidence="4">
    <location>
        <begin position="164"/>
        <end position="207"/>
    </location>
</feature>
<dbReference type="AlphaFoldDB" id="A0A392NPP0"/>
<dbReference type="GO" id="GO:0043531">
    <property type="term" value="F:ADP binding"/>
    <property type="evidence" value="ECO:0007669"/>
    <property type="project" value="InterPro"/>
</dbReference>
<evidence type="ECO:0000256" key="2">
    <source>
        <dbReference type="ARBA" id="ARBA00022741"/>
    </source>
</evidence>
<dbReference type="Proteomes" id="UP000265520">
    <property type="component" value="Unassembled WGS sequence"/>
</dbReference>
<keyword evidence="7" id="KW-1185">Reference proteome</keyword>
<evidence type="ECO:0000313" key="7">
    <source>
        <dbReference type="Proteomes" id="UP000265520"/>
    </source>
</evidence>
<evidence type="ECO:0000313" key="6">
    <source>
        <dbReference type="EMBL" id="MCI01837.1"/>
    </source>
</evidence>
<dbReference type="Gene3D" id="3.40.50.300">
    <property type="entry name" value="P-loop containing nucleotide triphosphate hydrolases"/>
    <property type="match status" value="1"/>
</dbReference>
<reference evidence="6 7" key="1">
    <citation type="journal article" date="2018" name="Front. Plant Sci.">
        <title>Red Clover (Trifolium pratense) and Zigzag Clover (T. medium) - A Picture of Genomic Similarities and Differences.</title>
        <authorList>
            <person name="Dluhosova J."/>
            <person name="Istvanek J."/>
            <person name="Nedelnik J."/>
            <person name="Repkova J."/>
        </authorList>
    </citation>
    <scope>NUCLEOTIDE SEQUENCE [LARGE SCALE GENOMIC DNA]</scope>
    <source>
        <strain evidence="7">cv. 10/8</strain>
        <tissue evidence="6">Leaf</tissue>
    </source>
</reference>
<dbReference type="EMBL" id="LXQA010047296">
    <property type="protein sequence ID" value="MCI01837.1"/>
    <property type="molecule type" value="Genomic_DNA"/>
</dbReference>
<dbReference type="Gene3D" id="1.20.5.4130">
    <property type="match status" value="1"/>
</dbReference>
<accession>A0A392NPP0</accession>
<organism evidence="6 7">
    <name type="scientific">Trifolium medium</name>
    <dbReference type="NCBI Taxonomy" id="97028"/>
    <lineage>
        <taxon>Eukaryota</taxon>
        <taxon>Viridiplantae</taxon>
        <taxon>Streptophyta</taxon>
        <taxon>Embryophyta</taxon>
        <taxon>Tracheophyta</taxon>
        <taxon>Spermatophyta</taxon>
        <taxon>Magnoliopsida</taxon>
        <taxon>eudicotyledons</taxon>
        <taxon>Gunneridae</taxon>
        <taxon>Pentapetalae</taxon>
        <taxon>rosids</taxon>
        <taxon>fabids</taxon>
        <taxon>Fabales</taxon>
        <taxon>Fabaceae</taxon>
        <taxon>Papilionoideae</taxon>
        <taxon>50 kb inversion clade</taxon>
        <taxon>NPAAA clade</taxon>
        <taxon>Hologalegina</taxon>
        <taxon>IRL clade</taxon>
        <taxon>Trifolieae</taxon>
        <taxon>Trifolium</taxon>
    </lineage>
</organism>
<evidence type="ECO:0000259" key="5">
    <source>
        <dbReference type="Pfam" id="PF18052"/>
    </source>
</evidence>
<dbReference type="Pfam" id="PF00931">
    <property type="entry name" value="NB-ARC"/>
    <property type="match status" value="1"/>
</dbReference>
<dbReference type="InterPro" id="IPR002182">
    <property type="entry name" value="NB-ARC"/>
</dbReference>
<dbReference type="Pfam" id="PF18052">
    <property type="entry name" value="Rx_N"/>
    <property type="match status" value="1"/>
</dbReference>
<dbReference type="InterPro" id="IPR038005">
    <property type="entry name" value="RX-like_CC"/>
</dbReference>